<keyword evidence="3" id="KW-0560">Oxidoreductase</keyword>
<dbReference type="Gene3D" id="3.40.605.10">
    <property type="entry name" value="Aldehyde Dehydrogenase, Chain A, domain 1"/>
    <property type="match status" value="1"/>
</dbReference>
<evidence type="ECO:0000313" key="6">
    <source>
        <dbReference type="RefSeq" id="XP_056697677.1"/>
    </source>
</evidence>
<name>A0ABM3RPY8_SPIOL</name>
<comment type="similarity">
    <text evidence="1 3">Belongs to the aldehyde dehydrogenase family.</text>
</comment>
<evidence type="ECO:0000259" key="4">
    <source>
        <dbReference type="Pfam" id="PF00171"/>
    </source>
</evidence>
<dbReference type="SUPFAM" id="SSF53720">
    <property type="entry name" value="ALDH-like"/>
    <property type="match status" value="1"/>
</dbReference>
<gene>
    <name evidence="6" type="primary">LOC110775424</name>
</gene>
<dbReference type="PANTHER" id="PTHR11699">
    <property type="entry name" value="ALDEHYDE DEHYDROGENASE-RELATED"/>
    <property type="match status" value="1"/>
</dbReference>
<dbReference type="InterPro" id="IPR016162">
    <property type="entry name" value="Ald_DH_N"/>
</dbReference>
<proteinExistence type="inferred from homology"/>
<evidence type="ECO:0000256" key="3">
    <source>
        <dbReference type="RuleBase" id="RU003345"/>
    </source>
</evidence>
<reference evidence="5" key="1">
    <citation type="journal article" date="2021" name="Nat. Commun.">
        <title>Genomic analyses provide insights into spinach domestication and the genetic basis of agronomic traits.</title>
        <authorList>
            <person name="Cai X."/>
            <person name="Sun X."/>
            <person name="Xu C."/>
            <person name="Sun H."/>
            <person name="Wang X."/>
            <person name="Ge C."/>
            <person name="Zhang Z."/>
            <person name="Wang Q."/>
            <person name="Fei Z."/>
            <person name="Jiao C."/>
            <person name="Wang Q."/>
        </authorList>
    </citation>
    <scope>NUCLEOTIDE SEQUENCE [LARGE SCALE GENOMIC DNA]</scope>
    <source>
        <strain evidence="5">cv. Varoflay</strain>
    </source>
</reference>
<dbReference type="InterPro" id="IPR029510">
    <property type="entry name" value="Ald_DH_CS_GLU"/>
</dbReference>
<dbReference type="InterPro" id="IPR015590">
    <property type="entry name" value="Aldehyde_DH_dom"/>
</dbReference>
<dbReference type="PROSITE" id="PS00687">
    <property type="entry name" value="ALDEHYDE_DEHYDR_GLU"/>
    <property type="match status" value="1"/>
</dbReference>
<accession>A0ABM3RPY8</accession>
<evidence type="ECO:0000256" key="1">
    <source>
        <dbReference type="ARBA" id="ARBA00009986"/>
    </source>
</evidence>
<feature type="domain" description="Aldehyde dehydrogenase" evidence="4">
    <location>
        <begin position="2"/>
        <end position="64"/>
    </location>
</feature>
<dbReference type="GeneID" id="110775424"/>
<feature type="active site" evidence="2">
    <location>
        <position position="33"/>
    </location>
</feature>
<evidence type="ECO:0000313" key="5">
    <source>
        <dbReference type="Proteomes" id="UP000813463"/>
    </source>
</evidence>
<protein>
    <submittedName>
        <fullName evidence="6">Benzaldehyde dehydrogenase, mitochondrial-like</fullName>
    </submittedName>
</protein>
<organism evidence="5 6">
    <name type="scientific">Spinacia oleracea</name>
    <name type="common">Spinach</name>
    <dbReference type="NCBI Taxonomy" id="3562"/>
    <lineage>
        <taxon>Eukaryota</taxon>
        <taxon>Viridiplantae</taxon>
        <taxon>Streptophyta</taxon>
        <taxon>Embryophyta</taxon>
        <taxon>Tracheophyta</taxon>
        <taxon>Spermatophyta</taxon>
        <taxon>Magnoliopsida</taxon>
        <taxon>eudicotyledons</taxon>
        <taxon>Gunneridae</taxon>
        <taxon>Pentapetalae</taxon>
        <taxon>Caryophyllales</taxon>
        <taxon>Chenopodiaceae</taxon>
        <taxon>Chenopodioideae</taxon>
        <taxon>Anserineae</taxon>
        <taxon>Spinacia</taxon>
    </lineage>
</organism>
<reference evidence="6" key="2">
    <citation type="submission" date="2025-08" db="UniProtKB">
        <authorList>
            <consortium name="RefSeq"/>
        </authorList>
    </citation>
    <scope>IDENTIFICATION</scope>
    <source>
        <tissue evidence="6">Leaf</tissue>
    </source>
</reference>
<dbReference type="Proteomes" id="UP000813463">
    <property type="component" value="Chromosome 4"/>
</dbReference>
<dbReference type="Pfam" id="PF00171">
    <property type="entry name" value="Aldedh"/>
    <property type="match status" value="1"/>
</dbReference>
<dbReference type="RefSeq" id="XP_056697677.1">
    <property type="nucleotide sequence ID" value="XM_056841699.1"/>
</dbReference>
<evidence type="ECO:0000256" key="2">
    <source>
        <dbReference type="PROSITE-ProRule" id="PRU10007"/>
    </source>
</evidence>
<keyword evidence="5" id="KW-1185">Reference proteome</keyword>
<dbReference type="InterPro" id="IPR016161">
    <property type="entry name" value="Ald_DH/histidinol_DH"/>
</dbReference>
<sequence>MNVDKLAFTGSRSTGKLVLELASKSNLKPFTLELGGNSPFIICENADIHQAMETTCFALSFQPGTMLLCWVLYLCRPKYI</sequence>